<organism evidence="3 4">
    <name type="scientific">Lichenicola cladoniae</name>
    <dbReference type="NCBI Taxonomy" id="1484109"/>
    <lineage>
        <taxon>Bacteria</taxon>
        <taxon>Pseudomonadati</taxon>
        <taxon>Pseudomonadota</taxon>
        <taxon>Alphaproteobacteria</taxon>
        <taxon>Acetobacterales</taxon>
        <taxon>Acetobacteraceae</taxon>
        <taxon>Lichenicola</taxon>
    </lineage>
</organism>
<proteinExistence type="predicted"/>
<sequence length="583" mass="58183">MAKFCRSMKRIQARSLLRDRRGVVAIIAGLCLTMMVGMAAMSIDLGLAFSRHSQLQGASDMAALSASFSVSPGATSQVNTAAATQSAMNALAGNGFPAGVATSTTSIGNYDSKRVVGSRFSTTALPVNAVHVFAQGTSPVIFGGVFTSASTMALGASSTATRIDLAGLTAGTTLIGIDSNQAQILNAVLGSFLGTSLNLTLVSYQGLASANVSAASLLPALATKAGLTTGTYGQLATASLTAGQIIQAVLSAATTSGTVSATAIAALAALPVSTSVPIPLASLIGLAAYTNQSIGSALPSSALAGTINLYSLVTAAAQLSGGSSTVSLVPSLTLPTNIGVVSIKMIVGQPAQSTPYLTFSPVGSTVRTSQVRLYITVSLAGVNLGILNLLPVTLQVPIYIEAASGQATLSAISCGANPPTDATVTVAAQTGLATAWIGTVTPAAFANFSQPVTPTPANLVTVAGVVPLNLNVLSGPDTDLQGSANLTFTQAQIQAKPPAYQTVNSTSGALNTSLFANMQISGNTLLPTQANLLAGLTPLLTVPTPPGVLNTIIAELLAALGIKLGSMDVTVPGVRCGVPVLVE</sequence>
<dbReference type="EMBL" id="CP053708">
    <property type="protein sequence ID" value="QKE89379.1"/>
    <property type="molecule type" value="Genomic_DNA"/>
</dbReference>
<feature type="domain" description="DUF2134" evidence="1">
    <location>
        <begin position="74"/>
        <end position="160"/>
    </location>
</feature>
<dbReference type="Proteomes" id="UP000500767">
    <property type="component" value="Chromosome"/>
</dbReference>
<evidence type="ECO:0000259" key="1">
    <source>
        <dbReference type="Pfam" id="PF09977"/>
    </source>
</evidence>
<dbReference type="InterPro" id="IPR018705">
    <property type="entry name" value="DUF2134_membrane"/>
</dbReference>
<evidence type="ECO:0000259" key="2">
    <source>
        <dbReference type="Pfam" id="PF13400"/>
    </source>
</evidence>
<accession>A0A6M8HLZ1</accession>
<feature type="domain" description="Putative Flp pilus-assembly TadG-like N-terminal" evidence="2">
    <location>
        <begin position="22"/>
        <end position="66"/>
    </location>
</feature>
<evidence type="ECO:0000313" key="4">
    <source>
        <dbReference type="Proteomes" id="UP000500767"/>
    </source>
</evidence>
<dbReference type="Pfam" id="PF13400">
    <property type="entry name" value="Tad"/>
    <property type="match status" value="1"/>
</dbReference>
<dbReference type="Pfam" id="PF09977">
    <property type="entry name" value="Tad_C"/>
    <property type="match status" value="1"/>
</dbReference>
<keyword evidence="4" id="KW-1185">Reference proteome</keyword>
<dbReference type="RefSeq" id="WP_171837505.1">
    <property type="nucleotide sequence ID" value="NZ_CP053708.1"/>
</dbReference>
<reference evidence="3 4" key="1">
    <citation type="journal article" date="2014" name="World J. Microbiol. Biotechnol.">
        <title>Biodiversity and physiological characteristics of Antarctic and Arctic lichens-associated bacteria.</title>
        <authorList>
            <person name="Lee Y.M."/>
            <person name="Kim E.H."/>
            <person name="Lee H.K."/>
            <person name="Hong S.G."/>
        </authorList>
    </citation>
    <scope>NUCLEOTIDE SEQUENCE [LARGE SCALE GENOMIC DNA]</scope>
    <source>
        <strain evidence="3 4">PAMC 26569</strain>
    </source>
</reference>
<protein>
    <recommendedName>
        <fullName evidence="5">DUF2134 domain-containing protein</fullName>
    </recommendedName>
</protein>
<evidence type="ECO:0000313" key="3">
    <source>
        <dbReference type="EMBL" id="QKE89379.1"/>
    </source>
</evidence>
<evidence type="ECO:0008006" key="5">
    <source>
        <dbReference type="Google" id="ProtNLM"/>
    </source>
</evidence>
<dbReference type="KEGG" id="lck:HN018_04415"/>
<dbReference type="InterPro" id="IPR028087">
    <property type="entry name" value="Tad_N"/>
</dbReference>
<name>A0A6M8HLZ1_9PROT</name>
<gene>
    <name evidence="3" type="ORF">HN018_04415</name>
</gene>
<dbReference type="AlphaFoldDB" id="A0A6M8HLZ1"/>